<feature type="transmembrane region" description="Helical" evidence="1">
    <location>
        <begin position="29"/>
        <end position="50"/>
    </location>
</feature>
<feature type="domain" description="Signal transduction histidine kinase internal region" evidence="2">
    <location>
        <begin position="185"/>
        <end position="262"/>
    </location>
</feature>
<feature type="transmembrane region" description="Helical" evidence="1">
    <location>
        <begin position="90"/>
        <end position="113"/>
    </location>
</feature>
<evidence type="ECO:0000259" key="2">
    <source>
        <dbReference type="Pfam" id="PF06580"/>
    </source>
</evidence>
<evidence type="ECO:0000313" key="4">
    <source>
        <dbReference type="Proteomes" id="UP000198984"/>
    </source>
</evidence>
<dbReference type="PANTHER" id="PTHR34220">
    <property type="entry name" value="SENSOR HISTIDINE KINASE YPDA"/>
    <property type="match status" value="1"/>
</dbReference>
<keyword evidence="3" id="KW-0418">Kinase</keyword>
<keyword evidence="3" id="KW-0808">Transferase</keyword>
<keyword evidence="1" id="KW-0472">Membrane</keyword>
<dbReference type="PANTHER" id="PTHR34220:SF7">
    <property type="entry name" value="SENSOR HISTIDINE KINASE YPDA"/>
    <property type="match status" value="1"/>
</dbReference>
<dbReference type="AlphaFoldDB" id="A0A1H8JSV5"/>
<sequence length="376" mass="43748">MEITAVNSRKTNANAFNPTPLTRIKIRSVILQHAIAWVIYIVYSFLLNLITNPDEHFLDIVFANLLSIWTFYAGYFCLNIAFLDKKPLKAILLWICGLVVLFGLRYIYVFVLLELIGLKPYTTDTVRLVIRDSILLYMRFFLYSIGFYYARKAILRERQLRVAEEEKFHLQEEKLRLEKMHIQSEYAFLRSQINPHFLQNTLNFFYSKSMNVSRQLSDGILLLAEIMRYALATDEAGDGKVLLSKEIEHLKNIIKISQLRFSGGLYINFSIEGPMEGIRIIPFVLISLAENTFKHGELLEEDNPVTITLKIDPEQQCLLFDTCNKKTTGPKELSSGIGLVNIRKRLEWMYGHNFSFTIKEEGDIYKTHLEIKYEQS</sequence>
<dbReference type="InterPro" id="IPR036890">
    <property type="entry name" value="HATPase_C_sf"/>
</dbReference>
<dbReference type="Gene3D" id="3.30.565.10">
    <property type="entry name" value="Histidine kinase-like ATPase, C-terminal domain"/>
    <property type="match status" value="1"/>
</dbReference>
<keyword evidence="1" id="KW-1133">Transmembrane helix</keyword>
<dbReference type="GO" id="GO:0000155">
    <property type="term" value="F:phosphorelay sensor kinase activity"/>
    <property type="evidence" value="ECO:0007669"/>
    <property type="project" value="InterPro"/>
</dbReference>
<dbReference type="InterPro" id="IPR050640">
    <property type="entry name" value="Bact_2-comp_sensor_kinase"/>
</dbReference>
<dbReference type="GO" id="GO:0016020">
    <property type="term" value="C:membrane"/>
    <property type="evidence" value="ECO:0007669"/>
    <property type="project" value="InterPro"/>
</dbReference>
<keyword evidence="1" id="KW-0812">Transmembrane</keyword>
<evidence type="ECO:0000313" key="3">
    <source>
        <dbReference type="EMBL" id="SEN83585.1"/>
    </source>
</evidence>
<gene>
    <name evidence="3" type="ORF">SAMN04488505_113131</name>
</gene>
<keyword evidence="4" id="KW-1185">Reference proteome</keyword>
<accession>A0A1H8JSV5</accession>
<dbReference type="InterPro" id="IPR010559">
    <property type="entry name" value="Sig_transdc_His_kin_internal"/>
</dbReference>
<dbReference type="STRING" id="573321.SAMN04488505_113131"/>
<dbReference type="Pfam" id="PF06580">
    <property type="entry name" value="His_kinase"/>
    <property type="match status" value="1"/>
</dbReference>
<name>A0A1H8JSV5_9BACT</name>
<feature type="transmembrane region" description="Helical" evidence="1">
    <location>
        <begin position="133"/>
        <end position="150"/>
    </location>
</feature>
<feature type="transmembrane region" description="Helical" evidence="1">
    <location>
        <begin position="56"/>
        <end position="78"/>
    </location>
</feature>
<protein>
    <submittedName>
        <fullName evidence="3">Histidine kinase</fullName>
    </submittedName>
</protein>
<dbReference type="Proteomes" id="UP000198984">
    <property type="component" value="Unassembled WGS sequence"/>
</dbReference>
<dbReference type="EMBL" id="FOBB01000013">
    <property type="protein sequence ID" value="SEN83585.1"/>
    <property type="molecule type" value="Genomic_DNA"/>
</dbReference>
<reference evidence="3 4" key="1">
    <citation type="submission" date="2016-10" db="EMBL/GenBank/DDBJ databases">
        <authorList>
            <person name="de Groot N.N."/>
        </authorList>
    </citation>
    <scope>NUCLEOTIDE SEQUENCE [LARGE SCALE GENOMIC DNA]</scope>
    <source>
        <strain evidence="3 4">DSM 21039</strain>
    </source>
</reference>
<evidence type="ECO:0000256" key="1">
    <source>
        <dbReference type="SAM" id="Phobius"/>
    </source>
</evidence>
<organism evidence="3 4">
    <name type="scientific">Chitinophaga rupis</name>
    <dbReference type="NCBI Taxonomy" id="573321"/>
    <lineage>
        <taxon>Bacteria</taxon>
        <taxon>Pseudomonadati</taxon>
        <taxon>Bacteroidota</taxon>
        <taxon>Chitinophagia</taxon>
        <taxon>Chitinophagales</taxon>
        <taxon>Chitinophagaceae</taxon>
        <taxon>Chitinophaga</taxon>
    </lineage>
</organism>
<proteinExistence type="predicted"/>